<evidence type="ECO:0000313" key="2">
    <source>
        <dbReference type="Proteomes" id="UP000494110"/>
    </source>
</evidence>
<accession>A0A6P2V7H6</accession>
<evidence type="ECO:0000313" key="1">
    <source>
        <dbReference type="EMBL" id="VWC82153.1"/>
    </source>
</evidence>
<protein>
    <submittedName>
        <fullName evidence="1">Uncharacterized protein</fullName>
    </submittedName>
</protein>
<sequence>MKSKIEGKVLETDDFVTHRKAWRDALLIVRDSGCYVGLNDGPLSWDISLQTFDEAFGLYAPGSIPDAFRSNHEAWRLALTVAQDLAKVQGPDVDDKAYWEHEIRAFDRAFASVGIRLADGKVPELAELGVESLRAGDKVDLTSCPFLKESASADFEFAVVESVERETAGCVVVSYEDYQVVGYPVGCKLKVCSETLGHRKQPETSDHATGAGHLNGQIVEAPDLIATLDKAESFIVGFEGDQLQEGIDDLLREIRTAKGALKAQRKLPEIGLPPDMKPIGALMEVDFKKHLAEEGEPPALPADPEGKNDDRASWAGTAINAFQQATRCEDGDAVADLLASLMHHCDRNGLSFETELGRARQHYAEETSEASTEAVSPSL</sequence>
<proteinExistence type="predicted"/>
<dbReference type="RefSeq" id="WP_175011417.1">
    <property type="nucleotide sequence ID" value="NZ_CABVQN010000004.1"/>
</dbReference>
<organism evidence="1 2">
    <name type="scientific">Burkholderia lata (strain ATCC 17760 / DSM 23089 / LMG 22485 / NCIMB 9086 / R18194 / 383)</name>
    <dbReference type="NCBI Taxonomy" id="482957"/>
    <lineage>
        <taxon>Bacteria</taxon>
        <taxon>Pseudomonadati</taxon>
        <taxon>Pseudomonadota</taxon>
        <taxon>Betaproteobacteria</taxon>
        <taxon>Burkholderiales</taxon>
        <taxon>Burkholderiaceae</taxon>
        <taxon>Burkholderia</taxon>
        <taxon>Burkholderia cepacia complex</taxon>
    </lineage>
</organism>
<dbReference type="AlphaFoldDB" id="A0A6P2V7H6"/>
<name>A0A6P2V7H6_BURL3</name>
<reference evidence="1 2" key="1">
    <citation type="submission" date="2019-09" db="EMBL/GenBank/DDBJ databases">
        <authorList>
            <person name="Depoorter E."/>
        </authorList>
    </citation>
    <scope>NUCLEOTIDE SEQUENCE [LARGE SCALE GENOMIC DNA]</scope>
    <source>
        <strain evidence="1">R-39750</strain>
    </source>
</reference>
<dbReference type="EMBL" id="CABVQN010000004">
    <property type="protein sequence ID" value="VWC82153.1"/>
    <property type="molecule type" value="Genomic_DNA"/>
</dbReference>
<dbReference type="Proteomes" id="UP000494110">
    <property type="component" value="Unassembled WGS sequence"/>
</dbReference>
<gene>
    <name evidence="1" type="ORF">BLA39750_01283</name>
</gene>